<evidence type="ECO:0000256" key="8">
    <source>
        <dbReference type="ARBA" id="ARBA00023128"/>
    </source>
</evidence>
<feature type="repeat" description="Solcar" evidence="10">
    <location>
        <begin position="55"/>
        <end position="141"/>
    </location>
</feature>
<dbReference type="PROSITE" id="PS50920">
    <property type="entry name" value="SOLCAR"/>
    <property type="match status" value="3"/>
</dbReference>
<dbReference type="GO" id="GO:0015131">
    <property type="term" value="F:oxaloacetate transmembrane transporter activity"/>
    <property type="evidence" value="ECO:0007669"/>
    <property type="project" value="EnsemblFungi"/>
</dbReference>
<evidence type="ECO:0000313" key="13">
    <source>
        <dbReference type="EMBL" id="PJF17980.1"/>
    </source>
</evidence>
<feature type="compositionally biased region" description="Low complexity" evidence="12">
    <location>
        <begin position="1"/>
        <end position="11"/>
    </location>
</feature>
<evidence type="ECO:0000256" key="10">
    <source>
        <dbReference type="PROSITE-ProRule" id="PRU00282"/>
    </source>
</evidence>
<dbReference type="Gene3D" id="1.50.40.10">
    <property type="entry name" value="Mitochondrial carrier domain"/>
    <property type="match status" value="1"/>
</dbReference>
<protein>
    <submittedName>
        <fullName evidence="13">Uncharacterized protein</fullName>
    </submittedName>
</protein>
<feature type="region of interest" description="Disordered" evidence="12">
    <location>
        <begin position="1"/>
        <end position="34"/>
    </location>
</feature>
<dbReference type="GO" id="GO:0005743">
    <property type="term" value="C:mitochondrial inner membrane"/>
    <property type="evidence" value="ECO:0007669"/>
    <property type="project" value="UniProtKB-SubCell"/>
</dbReference>
<dbReference type="SUPFAM" id="SSF103506">
    <property type="entry name" value="Mitochondrial carrier"/>
    <property type="match status" value="1"/>
</dbReference>
<gene>
    <name evidence="13" type="ORF">PSACC_02260</name>
</gene>
<keyword evidence="4 10" id="KW-0812">Transmembrane</keyword>
<evidence type="ECO:0000256" key="11">
    <source>
        <dbReference type="RuleBase" id="RU000488"/>
    </source>
</evidence>
<feature type="repeat" description="Solcar" evidence="10">
    <location>
        <begin position="249"/>
        <end position="334"/>
    </location>
</feature>
<dbReference type="PANTHER" id="PTHR45928:SF1">
    <property type="entry name" value="RE38146P"/>
    <property type="match status" value="1"/>
</dbReference>
<reference evidence="13 14" key="1">
    <citation type="submission" date="2016-10" db="EMBL/GenBank/DDBJ databases">
        <title>The genome of Paramicrosporidium saccamoebae is the missing link in understanding Cryptomycota and Microsporidia evolution.</title>
        <authorList>
            <person name="Quandt C.A."/>
            <person name="Beaudet D."/>
            <person name="Corsaro D."/>
            <person name="Michel R."/>
            <person name="Corradi N."/>
            <person name="James T."/>
        </authorList>
    </citation>
    <scope>NUCLEOTIDE SEQUENCE [LARGE SCALE GENOMIC DNA]</scope>
    <source>
        <strain evidence="13 14">KSL3</strain>
    </source>
</reference>
<dbReference type="InterPro" id="IPR023395">
    <property type="entry name" value="MCP_dom_sf"/>
</dbReference>
<keyword evidence="14" id="KW-1185">Reference proteome</keyword>
<dbReference type="OrthoDB" id="6703404at2759"/>
<dbReference type="EMBL" id="MTSL01000150">
    <property type="protein sequence ID" value="PJF17980.1"/>
    <property type="molecule type" value="Genomic_DNA"/>
</dbReference>
<name>A0A2H9TK07_9FUNG</name>
<keyword evidence="3 11" id="KW-0813">Transport</keyword>
<dbReference type="AlphaFoldDB" id="A0A2H9TK07"/>
<keyword evidence="7" id="KW-1133">Transmembrane helix</keyword>
<dbReference type="PANTHER" id="PTHR45928">
    <property type="entry name" value="RE38146P"/>
    <property type="match status" value="1"/>
</dbReference>
<evidence type="ECO:0000256" key="5">
    <source>
        <dbReference type="ARBA" id="ARBA00022737"/>
    </source>
</evidence>
<feature type="repeat" description="Solcar" evidence="10">
    <location>
        <begin position="149"/>
        <end position="241"/>
    </location>
</feature>
<evidence type="ECO:0000256" key="7">
    <source>
        <dbReference type="ARBA" id="ARBA00022989"/>
    </source>
</evidence>
<keyword evidence="8" id="KW-0496">Mitochondrion</keyword>
<dbReference type="Proteomes" id="UP000240830">
    <property type="component" value="Unassembled WGS sequence"/>
</dbReference>
<keyword evidence="6" id="KW-0999">Mitochondrion inner membrane</keyword>
<keyword evidence="5" id="KW-0677">Repeat</keyword>
<evidence type="ECO:0000256" key="12">
    <source>
        <dbReference type="SAM" id="MobiDB-lite"/>
    </source>
</evidence>
<proteinExistence type="inferred from homology"/>
<dbReference type="InterPro" id="IPR018108">
    <property type="entry name" value="MCP_transmembrane"/>
</dbReference>
<dbReference type="Pfam" id="PF00153">
    <property type="entry name" value="Mito_carr"/>
    <property type="match status" value="3"/>
</dbReference>
<organism evidence="13 14">
    <name type="scientific">Paramicrosporidium saccamoebae</name>
    <dbReference type="NCBI Taxonomy" id="1246581"/>
    <lineage>
        <taxon>Eukaryota</taxon>
        <taxon>Fungi</taxon>
        <taxon>Fungi incertae sedis</taxon>
        <taxon>Cryptomycota</taxon>
        <taxon>Cryptomycota incertae sedis</taxon>
        <taxon>Paramicrosporidium</taxon>
    </lineage>
</organism>
<dbReference type="GO" id="GO:0015116">
    <property type="term" value="F:sulfate transmembrane transporter activity"/>
    <property type="evidence" value="ECO:0007669"/>
    <property type="project" value="EnsemblFungi"/>
</dbReference>
<keyword evidence="9 10" id="KW-0472">Membrane</keyword>
<evidence type="ECO:0000256" key="4">
    <source>
        <dbReference type="ARBA" id="ARBA00022692"/>
    </source>
</evidence>
<evidence type="ECO:0000313" key="14">
    <source>
        <dbReference type="Proteomes" id="UP000240830"/>
    </source>
</evidence>
<evidence type="ECO:0000256" key="9">
    <source>
        <dbReference type="ARBA" id="ARBA00023136"/>
    </source>
</evidence>
<evidence type="ECO:0000256" key="2">
    <source>
        <dbReference type="ARBA" id="ARBA00006375"/>
    </source>
</evidence>
<evidence type="ECO:0000256" key="3">
    <source>
        <dbReference type="ARBA" id="ARBA00022448"/>
    </source>
</evidence>
<sequence length="342" mass="36973">MRPSSTPSTTPFLPPAAVSPPDGQFHPQSCPAPQSAHPLTINNFRYVRHMSDNVALMGLQFVSGSIAACGAVTVTNPFDMLKTRRQLNNELGMGGGGRISLTRVWQLEGLAGLQRGLLPAYIYQILMNGTRFMVYEPTRLLFQRTLSNNALLCNAMAGAGAGGVAAMIGTPFNLIKTRLQSYSPHFQTGYQHGYTGIFPAIRSIYIHEGVRGFYRGISASVLRTTAGSAAQLASYDGFKTRLLTLGFIDGMSVQLGAAMCSGVVACLIMNPFDVVMTRLYNQKGELYSGLVNCAVKTVRVEGVGALWRGLVPHFVRIGPHTVLTLVLLEQVRSLLRPAFFAA</sequence>
<evidence type="ECO:0000256" key="6">
    <source>
        <dbReference type="ARBA" id="ARBA00022792"/>
    </source>
</evidence>
<evidence type="ECO:0000256" key="1">
    <source>
        <dbReference type="ARBA" id="ARBA00004448"/>
    </source>
</evidence>
<comment type="caution">
    <text evidence="13">The sequence shown here is derived from an EMBL/GenBank/DDBJ whole genome shotgun (WGS) entry which is preliminary data.</text>
</comment>
<accession>A0A2H9TK07</accession>
<dbReference type="GO" id="GO:0034658">
    <property type="term" value="F:isopropylmalate transmembrane transporter activity"/>
    <property type="evidence" value="ECO:0007669"/>
    <property type="project" value="EnsemblFungi"/>
</dbReference>
<comment type="subcellular location">
    <subcellularLocation>
        <location evidence="1">Mitochondrion inner membrane</location>
        <topology evidence="1">Multi-pass membrane protein</topology>
    </subcellularLocation>
</comment>
<dbReference type="GO" id="GO:1901239">
    <property type="term" value="F:malonate(1-) transmembrane transporter activity"/>
    <property type="evidence" value="ECO:0007669"/>
    <property type="project" value="EnsemblFungi"/>
</dbReference>
<comment type="similarity">
    <text evidence="2 11">Belongs to the mitochondrial carrier (TC 2.A.29) family.</text>
</comment>
<dbReference type="InterPro" id="IPR051508">
    <property type="entry name" value="Mito_Carrier_Antiporter"/>
</dbReference>